<name>A0AAU7JV72_9MICO</name>
<dbReference type="RefSeq" id="WP_406831710.1">
    <property type="nucleotide sequence ID" value="NZ_CP157483.1"/>
</dbReference>
<organism evidence="3">
    <name type="scientific">Pedococcus sp. KACC 23699</name>
    <dbReference type="NCBI Taxonomy" id="3149228"/>
    <lineage>
        <taxon>Bacteria</taxon>
        <taxon>Bacillati</taxon>
        <taxon>Actinomycetota</taxon>
        <taxon>Actinomycetes</taxon>
        <taxon>Micrococcales</taxon>
        <taxon>Intrasporangiaceae</taxon>
        <taxon>Pedococcus</taxon>
    </lineage>
</organism>
<dbReference type="Gene3D" id="3.40.50.1820">
    <property type="entry name" value="alpha/beta hydrolase"/>
    <property type="match status" value="1"/>
</dbReference>
<keyword evidence="1" id="KW-0732">Signal</keyword>
<dbReference type="PANTHER" id="PTHR37017">
    <property type="entry name" value="AB HYDROLASE-1 DOMAIN-CONTAINING PROTEIN-RELATED"/>
    <property type="match status" value="1"/>
</dbReference>
<evidence type="ECO:0000256" key="1">
    <source>
        <dbReference type="SAM" id="SignalP"/>
    </source>
</evidence>
<evidence type="ECO:0000259" key="2">
    <source>
        <dbReference type="Pfam" id="PF12697"/>
    </source>
</evidence>
<feature type="signal peptide" evidence="1">
    <location>
        <begin position="1"/>
        <end position="27"/>
    </location>
</feature>
<gene>
    <name evidence="3" type="ORF">ABEG17_02525</name>
</gene>
<dbReference type="InterPro" id="IPR000073">
    <property type="entry name" value="AB_hydrolase_1"/>
</dbReference>
<dbReference type="InterPro" id="IPR052897">
    <property type="entry name" value="Sec-Metab_Biosynth_Hydrolase"/>
</dbReference>
<accession>A0AAU7JV72</accession>
<proteinExistence type="predicted"/>
<dbReference type="GO" id="GO:0016787">
    <property type="term" value="F:hydrolase activity"/>
    <property type="evidence" value="ECO:0007669"/>
    <property type="project" value="UniProtKB-KW"/>
</dbReference>
<dbReference type="InterPro" id="IPR029058">
    <property type="entry name" value="AB_hydrolase_fold"/>
</dbReference>
<dbReference type="AlphaFoldDB" id="A0AAU7JV72"/>
<protein>
    <submittedName>
        <fullName evidence="3">Alpha/beta hydrolase</fullName>
    </submittedName>
</protein>
<dbReference type="Pfam" id="PF12697">
    <property type="entry name" value="Abhydrolase_6"/>
    <property type="match status" value="1"/>
</dbReference>
<sequence length="274" mass="28270">MRAAIGGIFIAVLLGLALALNPLASSAATPHHTTHKSDKPTIVLVHGAWADGSSWRSVTAKLQKSGYTVDVAANPLRGVKSDTGYLKDRLSTIPGPIVLVAHSYGGMVITGAATGNSHVKALVYIDAYVPDTGDNVVALTGPNSSLDPATTLDAVPLHDATGAVYDVDLYVKQAVFPAIFAGGVRSSTAAVLAAGQRPLTLSALSEKFTGAPAWETIPSWDLIGTADRVIPRAEQEKMAARAGAQVVRVDAPHLSMVSDPGAVASLIRTAAQHS</sequence>
<reference evidence="3" key="1">
    <citation type="submission" date="2024-05" db="EMBL/GenBank/DDBJ databases">
        <authorList>
            <person name="Kim S."/>
            <person name="Heo J."/>
            <person name="Choi H."/>
            <person name="Choi Y."/>
            <person name="Kwon S.-W."/>
            <person name="Kim Y."/>
        </authorList>
    </citation>
    <scope>NUCLEOTIDE SEQUENCE</scope>
    <source>
        <strain evidence="3">KACC 23699</strain>
    </source>
</reference>
<feature type="chain" id="PRO_5043627364" evidence="1">
    <location>
        <begin position="28"/>
        <end position="274"/>
    </location>
</feature>
<keyword evidence="3" id="KW-0378">Hydrolase</keyword>
<dbReference type="EMBL" id="CP157483">
    <property type="protein sequence ID" value="XBO44220.1"/>
    <property type="molecule type" value="Genomic_DNA"/>
</dbReference>
<feature type="domain" description="AB hydrolase-1" evidence="2">
    <location>
        <begin position="42"/>
        <end position="265"/>
    </location>
</feature>
<dbReference type="PANTHER" id="PTHR37017:SF11">
    <property type="entry name" value="ESTERASE_LIPASE_THIOESTERASE DOMAIN-CONTAINING PROTEIN"/>
    <property type="match status" value="1"/>
</dbReference>
<evidence type="ECO:0000313" key="3">
    <source>
        <dbReference type="EMBL" id="XBO44220.1"/>
    </source>
</evidence>
<dbReference type="SUPFAM" id="SSF53474">
    <property type="entry name" value="alpha/beta-Hydrolases"/>
    <property type="match status" value="1"/>
</dbReference>